<dbReference type="Proteomes" id="UP000817658">
    <property type="component" value="Chromosome 1"/>
</dbReference>
<sequence length="95" mass="10622">MQVHARAALLRSRSISPLYITQLRTSLSGRGRLAAGAVGSGDGDARGRRIGNGEARGQRNDEEWGWRSTTVRRIHQPYTCAHHVHGIYTNVFDFY</sequence>
<evidence type="ECO:0000256" key="1">
    <source>
        <dbReference type="SAM" id="MobiDB-lite"/>
    </source>
</evidence>
<feature type="region of interest" description="Disordered" evidence="1">
    <location>
        <begin position="35"/>
        <end position="61"/>
    </location>
</feature>
<evidence type="ECO:0000313" key="2">
    <source>
        <dbReference type="EMBL" id="BAD44915.1"/>
    </source>
</evidence>
<dbReference type="EMBL" id="AP002871">
    <property type="protein sequence ID" value="BAD44915.1"/>
    <property type="molecule type" value="Genomic_DNA"/>
</dbReference>
<gene>
    <name evidence="2" type="ORF">P0475H04.42</name>
</gene>
<reference evidence="2" key="1">
    <citation type="journal article" date="2002" name="Nature">
        <title>The genome sequence and structure of rice chromosome 1.</title>
        <authorList>
            <person name="Sasaki T."/>
            <person name="Matsumoto T."/>
            <person name="Yamamoto K."/>
            <person name="Sakata K."/>
            <person name="Baba T."/>
            <person name="Katayose Y."/>
            <person name="Wu J."/>
            <person name="Niimura Y."/>
            <person name="Cheng Z."/>
            <person name="Nagamura Y."/>
            <person name="Antonio B.A."/>
            <person name="Kanamori H."/>
            <person name="Hosokawa S."/>
            <person name="Masukawa M."/>
            <person name="Arikawa K."/>
            <person name="Chiden Y."/>
            <person name="Hayashi M."/>
            <person name="Okamoto M."/>
            <person name="Ando T."/>
            <person name="Aoki H."/>
            <person name="Arita K."/>
            <person name="Hamada M."/>
            <person name="Harada C."/>
            <person name="Hijishita S."/>
            <person name="Honda M."/>
            <person name="Ichikawa Y."/>
            <person name="Idonuma A."/>
            <person name="Iijima M."/>
            <person name="Ikeda M."/>
            <person name="Ikeno M."/>
            <person name="Itoh S."/>
            <person name="Itoh T."/>
            <person name="Itoh Y."/>
            <person name="Itoh Y."/>
            <person name="Iwabuchi A."/>
            <person name="Kamiya K."/>
            <person name="Karasawa W."/>
            <person name="Katagiri S."/>
            <person name="Kikuta A."/>
            <person name="Kobayashi N."/>
            <person name="Kono I."/>
            <person name="Machita K."/>
            <person name="Maehara T."/>
            <person name="Mizuno H."/>
            <person name="Mizubayashi T."/>
            <person name="Mukai Y."/>
            <person name="Nagasaki H."/>
            <person name="Nakashima M."/>
            <person name="Nakama Y."/>
            <person name="Nakamichi Y."/>
            <person name="Nakamura M."/>
            <person name="Namiki N."/>
            <person name="Negishi M."/>
            <person name="Ohta I."/>
            <person name="Ono N."/>
            <person name="Saji S."/>
            <person name="Sakai K."/>
            <person name="Shibata M."/>
            <person name="Shimokawa T."/>
            <person name="Shomura A."/>
            <person name="Song J."/>
            <person name="Takazaki Y."/>
            <person name="Terasawa K."/>
            <person name="Tsuji K."/>
            <person name="Waki K."/>
            <person name="Yamagata H."/>
            <person name="Yamane H."/>
            <person name="Yoshiki S."/>
            <person name="Yoshihara R."/>
            <person name="Yukawa K."/>
            <person name="Zhong H."/>
            <person name="Iwama H."/>
            <person name="Endo T."/>
            <person name="Ito H."/>
            <person name="Hahn J.H."/>
            <person name="Kim H.I."/>
            <person name="Eun M.Y."/>
            <person name="Yano M."/>
            <person name="Jiang J."/>
            <person name="Gojobori T."/>
        </authorList>
    </citation>
    <scope>NUCLEOTIDE SEQUENCE</scope>
</reference>
<dbReference type="AlphaFoldDB" id="Q657U1"/>
<protein>
    <submittedName>
        <fullName evidence="2">Uncharacterized protein</fullName>
    </submittedName>
</protein>
<organism evidence="2">
    <name type="scientific">Oryza sativa subsp. japonica</name>
    <name type="common">Rice</name>
    <dbReference type="NCBI Taxonomy" id="39947"/>
    <lineage>
        <taxon>Eukaryota</taxon>
        <taxon>Viridiplantae</taxon>
        <taxon>Streptophyta</taxon>
        <taxon>Embryophyta</taxon>
        <taxon>Tracheophyta</taxon>
        <taxon>Spermatophyta</taxon>
        <taxon>Magnoliopsida</taxon>
        <taxon>Liliopsida</taxon>
        <taxon>Poales</taxon>
        <taxon>Poaceae</taxon>
        <taxon>BOP clade</taxon>
        <taxon>Oryzoideae</taxon>
        <taxon>Oryzeae</taxon>
        <taxon>Oryzinae</taxon>
        <taxon>Oryza</taxon>
        <taxon>Oryza sativa</taxon>
    </lineage>
</organism>
<accession>Q657U1</accession>
<proteinExistence type="predicted"/>
<name>Q657U1_ORYSJ</name>